<dbReference type="PROSITE" id="PS51257">
    <property type="entry name" value="PROKAR_LIPOPROTEIN"/>
    <property type="match status" value="1"/>
</dbReference>
<sequence>MLSNLKKYVCLLAISYSLSSCFSANNKPVLIKFSSDSTAIVVTNIDQDGLYQLKSDTTTDSLKNQLISVVQTPSESDSTIMETPIAGRVLVTDSSVVFMPEHAFVKGRDYLVSTYLNSRFAGVGNVLKGRMNYAVKPSEQLLHR</sequence>
<keyword evidence="3" id="KW-1185">Reference proteome</keyword>
<dbReference type="Proteomes" id="UP000295499">
    <property type="component" value="Unassembled WGS sequence"/>
</dbReference>
<dbReference type="EMBL" id="SNWM01000003">
    <property type="protein sequence ID" value="TDO21413.1"/>
    <property type="molecule type" value="Genomic_DNA"/>
</dbReference>
<feature type="chain" id="PRO_5020336094" evidence="1">
    <location>
        <begin position="27"/>
        <end position="144"/>
    </location>
</feature>
<comment type="caution">
    <text evidence="2">The sequence shown here is derived from an EMBL/GenBank/DDBJ whole genome shotgun (WGS) entry which is preliminary data.</text>
</comment>
<accession>A0A4R6IGC8</accession>
<evidence type="ECO:0000256" key="1">
    <source>
        <dbReference type="SAM" id="SignalP"/>
    </source>
</evidence>
<keyword evidence="1" id="KW-0732">Signal</keyword>
<dbReference type="OrthoDB" id="794736at2"/>
<reference evidence="2 3" key="1">
    <citation type="submission" date="2019-03" db="EMBL/GenBank/DDBJ databases">
        <title>Genomic Encyclopedia of Archaeal and Bacterial Type Strains, Phase II (KMG-II): from individual species to whole genera.</title>
        <authorList>
            <person name="Goeker M."/>
        </authorList>
    </citation>
    <scope>NUCLEOTIDE SEQUENCE [LARGE SCALE GENOMIC DNA]</scope>
    <source>
        <strain evidence="2 3">DSM 19034</strain>
    </source>
</reference>
<feature type="signal peptide" evidence="1">
    <location>
        <begin position="1"/>
        <end position="26"/>
    </location>
</feature>
<dbReference type="AlphaFoldDB" id="A0A4R6IGC8"/>
<gene>
    <name evidence="2" type="ORF">CLV32_2518</name>
</gene>
<evidence type="ECO:0000313" key="3">
    <source>
        <dbReference type="Proteomes" id="UP000295499"/>
    </source>
</evidence>
<proteinExistence type="predicted"/>
<organism evidence="2 3">
    <name type="scientific">Pedobacter duraquae</name>
    <dbReference type="NCBI Taxonomy" id="425511"/>
    <lineage>
        <taxon>Bacteria</taxon>
        <taxon>Pseudomonadati</taxon>
        <taxon>Bacteroidota</taxon>
        <taxon>Sphingobacteriia</taxon>
        <taxon>Sphingobacteriales</taxon>
        <taxon>Sphingobacteriaceae</taxon>
        <taxon>Pedobacter</taxon>
    </lineage>
</organism>
<evidence type="ECO:0000313" key="2">
    <source>
        <dbReference type="EMBL" id="TDO21413.1"/>
    </source>
</evidence>
<dbReference type="RefSeq" id="WP_133555898.1">
    <property type="nucleotide sequence ID" value="NZ_SNWM01000003.1"/>
</dbReference>
<name>A0A4R6IGC8_9SPHI</name>
<protein>
    <submittedName>
        <fullName evidence="2">Uncharacterized protein</fullName>
    </submittedName>
</protein>